<dbReference type="EMBL" id="HG793129">
    <property type="protein sequence ID" value="CDK28169.1"/>
    <property type="molecule type" value="Genomic_DNA"/>
</dbReference>
<name>W6MND0_9ASCO</name>
<reference evidence="1" key="2">
    <citation type="submission" date="2014-02" db="EMBL/GenBank/DDBJ databases">
        <title>Complete DNA sequence of /Kuraishia capsulata/ illustrates novel genomic features among budding yeasts (/Saccharomycotina/).</title>
        <authorList>
            <person name="Morales L."/>
            <person name="Noel B."/>
            <person name="Porcel B."/>
            <person name="Marcet-Houben M."/>
            <person name="Hullo M-F."/>
            <person name="Sacerdot C."/>
            <person name="Tekaia F."/>
            <person name="Leh-Louis V."/>
            <person name="Despons L."/>
            <person name="Khanna V."/>
            <person name="Aury J-M."/>
            <person name="Barbe V."/>
            <person name="Couloux A."/>
            <person name="Labadie K."/>
            <person name="Pelletier E."/>
            <person name="Souciet J-L."/>
            <person name="Boekhout T."/>
            <person name="Gabaldon T."/>
            <person name="Wincker P."/>
            <person name="Dujon B."/>
        </authorList>
    </citation>
    <scope>NUCLEOTIDE SEQUENCE</scope>
    <source>
        <strain evidence="1">CBS 1993</strain>
    </source>
</reference>
<proteinExistence type="predicted"/>
<keyword evidence="2" id="KW-1185">Reference proteome</keyword>
<dbReference type="GeneID" id="34521547"/>
<dbReference type="HOGENOM" id="CLU_2133881_0_0_1"/>
<accession>W6MND0</accession>
<evidence type="ECO:0000313" key="1">
    <source>
        <dbReference type="EMBL" id="CDK28169.1"/>
    </source>
</evidence>
<dbReference type="Proteomes" id="UP000019384">
    <property type="component" value="Unassembled WGS sequence"/>
</dbReference>
<gene>
    <name evidence="1" type="ORF">KUCA_T00004150001</name>
</gene>
<sequence>MLIDSNVLKSPGTLVYVIVHPDNFDTDLLLLRRGSSRSDSGPLPHVLKPLRGLYLAHFTLIIGKNGNLANAPSSMSFWINESASFKTFRDYAYPRIRYSLQIAAPFPRYSAAI</sequence>
<protein>
    <submittedName>
        <fullName evidence="1">Uncharacterized protein</fullName>
    </submittedName>
</protein>
<dbReference type="RefSeq" id="XP_022460159.1">
    <property type="nucleotide sequence ID" value="XM_022600855.1"/>
</dbReference>
<organism evidence="1 2">
    <name type="scientific">Kuraishia capsulata CBS 1993</name>
    <dbReference type="NCBI Taxonomy" id="1382522"/>
    <lineage>
        <taxon>Eukaryota</taxon>
        <taxon>Fungi</taxon>
        <taxon>Dikarya</taxon>
        <taxon>Ascomycota</taxon>
        <taxon>Saccharomycotina</taxon>
        <taxon>Pichiomycetes</taxon>
        <taxon>Pichiales</taxon>
        <taxon>Pichiaceae</taxon>
        <taxon>Kuraishia</taxon>
    </lineage>
</organism>
<evidence type="ECO:0000313" key="2">
    <source>
        <dbReference type="Proteomes" id="UP000019384"/>
    </source>
</evidence>
<reference evidence="1" key="1">
    <citation type="submission" date="2013-12" db="EMBL/GenBank/DDBJ databases">
        <authorList>
            <person name="Genoscope - CEA"/>
        </authorList>
    </citation>
    <scope>NUCLEOTIDE SEQUENCE</scope>
    <source>
        <strain evidence="1">CBS 1993</strain>
    </source>
</reference>
<dbReference type="AlphaFoldDB" id="W6MND0"/>